<dbReference type="PROSITE" id="PS50850">
    <property type="entry name" value="MFS"/>
    <property type="match status" value="1"/>
</dbReference>
<feature type="transmembrane region" description="Helical" evidence="5">
    <location>
        <begin position="352"/>
        <end position="374"/>
    </location>
</feature>
<feature type="domain" description="Major facilitator superfamily (MFS) profile" evidence="6">
    <location>
        <begin position="32"/>
        <end position="448"/>
    </location>
</feature>
<dbReference type="Gene3D" id="1.20.1250.20">
    <property type="entry name" value="MFS general substrate transporter like domains"/>
    <property type="match status" value="1"/>
</dbReference>
<feature type="transmembrane region" description="Helical" evidence="5">
    <location>
        <begin position="66"/>
        <end position="86"/>
    </location>
</feature>
<keyword evidence="2 5" id="KW-0812">Transmembrane</keyword>
<dbReference type="EMBL" id="LT635757">
    <property type="protein sequence ID" value="SGZ51002.1"/>
    <property type="molecule type" value="Genomic_DNA"/>
</dbReference>
<dbReference type="InterPro" id="IPR020846">
    <property type="entry name" value="MFS_dom"/>
</dbReference>
<feature type="transmembrane region" description="Helical" evidence="5">
    <location>
        <begin position="130"/>
        <end position="149"/>
    </location>
</feature>
<feature type="transmembrane region" description="Helical" evidence="5">
    <location>
        <begin position="234"/>
        <end position="259"/>
    </location>
</feature>
<dbReference type="PANTHER" id="PTHR23502">
    <property type="entry name" value="MAJOR FACILITATOR SUPERFAMILY"/>
    <property type="match status" value="1"/>
</dbReference>
<evidence type="ECO:0000256" key="5">
    <source>
        <dbReference type="SAM" id="Phobius"/>
    </source>
</evidence>
<feature type="transmembrane region" description="Helical" evidence="5">
    <location>
        <begin position="419"/>
        <end position="439"/>
    </location>
</feature>
<feature type="transmembrane region" description="Helical" evidence="5">
    <location>
        <begin position="161"/>
        <end position="181"/>
    </location>
</feature>
<keyword evidence="8" id="KW-1185">Reference proteome</keyword>
<dbReference type="AlphaFoldDB" id="A0A1L0BLD8"/>
<comment type="subcellular location">
    <subcellularLocation>
        <location evidence="1">Membrane</location>
        <topology evidence="1">Multi-pass membrane protein</topology>
    </subcellularLocation>
</comment>
<proteinExistence type="predicted"/>
<evidence type="ECO:0000256" key="3">
    <source>
        <dbReference type="ARBA" id="ARBA00022989"/>
    </source>
</evidence>
<reference evidence="7 8" key="1">
    <citation type="submission" date="2016-10" db="EMBL/GenBank/DDBJ databases">
        <authorList>
            <person name="de Groot N.N."/>
        </authorList>
    </citation>
    <scope>NUCLEOTIDE SEQUENCE [LARGE SCALE GENOMIC DNA]</scope>
    <source>
        <strain evidence="7 8">CBS 141442</strain>
    </source>
</reference>
<keyword evidence="4 5" id="KW-0472">Membrane</keyword>
<evidence type="ECO:0000256" key="2">
    <source>
        <dbReference type="ARBA" id="ARBA00022692"/>
    </source>
</evidence>
<feature type="transmembrane region" description="Helical" evidence="5">
    <location>
        <begin position="395"/>
        <end position="413"/>
    </location>
</feature>
<dbReference type="InterPro" id="IPR036259">
    <property type="entry name" value="MFS_trans_sf"/>
</dbReference>
<feature type="transmembrane region" description="Helical" evidence="5">
    <location>
        <begin position="279"/>
        <end position="300"/>
    </location>
</feature>
<feature type="transmembrane region" description="Helical" evidence="5">
    <location>
        <begin position="328"/>
        <end position="346"/>
    </location>
</feature>
<protein>
    <submittedName>
        <fullName evidence="7">CIC11C00000004943</fullName>
    </submittedName>
</protein>
<dbReference type="SUPFAM" id="SSF103473">
    <property type="entry name" value="MFS general substrate transporter"/>
    <property type="match status" value="1"/>
</dbReference>
<dbReference type="GO" id="GO:0005886">
    <property type="term" value="C:plasma membrane"/>
    <property type="evidence" value="ECO:0007669"/>
    <property type="project" value="TreeGrafter"/>
</dbReference>
<name>A0A1L0BLD8_9ASCO</name>
<gene>
    <name evidence="7" type="ORF">SAMEA4029010_CIC11G00000004943</name>
</gene>
<organism evidence="7 8">
    <name type="scientific">Sungouiella intermedia</name>
    <dbReference type="NCBI Taxonomy" id="45354"/>
    <lineage>
        <taxon>Eukaryota</taxon>
        <taxon>Fungi</taxon>
        <taxon>Dikarya</taxon>
        <taxon>Ascomycota</taxon>
        <taxon>Saccharomycotina</taxon>
        <taxon>Pichiomycetes</taxon>
        <taxon>Metschnikowiaceae</taxon>
        <taxon>Sungouiella</taxon>
    </lineage>
</organism>
<dbReference type="GO" id="GO:0022857">
    <property type="term" value="F:transmembrane transporter activity"/>
    <property type="evidence" value="ECO:0007669"/>
    <property type="project" value="InterPro"/>
</dbReference>
<sequence>MSIKSETEEKVILAPEEDPFYQRFSPARKRLFVCIVALSVFLSPSSSMAFLPATSDISKQFKTTETVIIVSNACYYLVMAISPCIMSPLGDLYGRRPMYLLCSGGFTLFTALVAVSQNIVMFFVFRSLTALFGTAFFSLGGAIVGDIYIPQERGNAMGWTLSGSQLGPAFAPVVGGFIVTYTSWRVIFGLLAGLGAITFVLSFLFLQETIRISKLNALRSETGRRFVFVRFNPFRVFTAFKFLNLLLSGVMSMSLIYNMCTLTTPIPSVVNPRFHLTSPLYSGLFYLAPGMGYLTGSLYGGKWADRYVRKYMVTRGERVPEDRLRSTYASFGFVLPVSVLIYGWSIEKEKGGVALPVLALFFSGTAQTFCFPSINAYSVDCLPHLGGDAIASNYFIRYIAGAIGTGTCLLQIHNIGVGWSNTISCFVLLVGFANCLILIQYGGRLRERTIAVE</sequence>
<dbReference type="STRING" id="45354.A0A1L0BLD8"/>
<dbReference type="PANTHER" id="PTHR23502:SF64">
    <property type="entry name" value="TRANSPORTER, PUTATIVE (AFU_ORTHOLOGUE AFUA_3G11760)-RELATED"/>
    <property type="match status" value="1"/>
</dbReference>
<accession>A0A1L0BLD8</accession>
<feature type="transmembrane region" description="Helical" evidence="5">
    <location>
        <begin position="187"/>
        <end position="206"/>
    </location>
</feature>
<evidence type="ECO:0000259" key="6">
    <source>
        <dbReference type="PROSITE" id="PS50850"/>
    </source>
</evidence>
<feature type="transmembrane region" description="Helical" evidence="5">
    <location>
        <begin position="31"/>
        <end position="54"/>
    </location>
</feature>
<feature type="transmembrane region" description="Helical" evidence="5">
    <location>
        <begin position="98"/>
        <end position="124"/>
    </location>
</feature>
<evidence type="ECO:0000313" key="8">
    <source>
        <dbReference type="Proteomes" id="UP000182334"/>
    </source>
</evidence>
<evidence type="ECO:0000256" key="1">
    <source>
        <dbReference type="ARBA" id="ARBA00004141"/>
    </source>
</evidence>
<evidence type="ECO:0000256" key="4">
    <source>
        <dbReference type="ARBA" id="ARBA00023136"/>
    </source>
</evidence>
<keyword evidence="3 5" id="KW-1133">Transmembrane helix</keyword>
<dbReference type="Proteomes" id="UP000182334">
    <property type="component" value="Chromosome II"/>
</dbReference>
<dbReference type="InterPro" id="IPR011701">
    <property type="entry name" value="MFS"/>
</dbReference>
<evidence type="ECO:0000313" key="7">
    <source>
        <dbReference type="EMBL" id="SGZ51002.1"/>
    </source>
</evidence>
<dbReference type="OrthoDB" id="3066029at2759"/>
<dbReference type="Pfam" id="PF07690">
    <property type="entry name" value="MFS_1"/>
    <property type="match status" value="1"/>
</dbReference>